<evidence type="ECO:0000313" key="3">
    <source>
        <dbReference type="Proteomes" id="UP000019441"/>
    </source>
</evidence>
<sequence length="77" mass="8591">MIILLNLLILLVTGALLIVVTTQLAQPVNWIVDAILVISLLLINAALGGWMTIFTMIYILYMLAVIAGVWLFRKRHS</sequence>
<keyword evidence="1" id="KW-1133">Transmembrane helix</keyword>
<feature type="transmembrane region" description="Helical" evidence="1">
    <location>
        <begin position="49"/>
        <end position="72"/>
    </location>
</feature>
<keyword evidence="1" id="KW-0472">Membrane</keyword>
<accession>A0A806LEQ6</accession>
<proteinExistence type="predicted"/>
<dbReference type="AlphaFoldDB" id="A0A806LEQ6"/>
<evidence type="ECO:0000256" key="1">
    <source>
        <dbReference type="SAM" id="Phobius"/>
    </source>
</evidence>
<organism evidence="2 3">
    <name type="scientific">Lacticaseibacillus paracasei N1115</name>
    <dbReference type="NCBI Taxonomy" id="1446494"/>
    <lineage>
        <taxon>Bacteria</taxon>
        <taxon>Bacillati</taxon>
        <taxon>Bacillota</taxon>
        <taxon>Bacilli</taxon>
        <taxon>Lactobacillales</taxon>
        <taxon>Lactobacillaceae</taxon>
        <taxon>Lacticaseibacillus</taxon>
    </lineage>
</organism>
<dbReference type="EMBL" id="CP007122">
    <property type="protein sequence ID" value="AHJ32682.1"/>
    <property type="molecule type" value="Genomic_DNA"/>
</dbReference>
<protein>
    <recommendedName>
        <fullName evidence="4">Integral membrane protein</fullName>
    </recommendedName>
</protein>
<name>A0A806LEQ6_LACPA</name>
<evidence type="ECO:0008006" key="4">
    <source>
        <dbReference type="Google" id="ProtNLM"/>
    </source>
</evidence>
<gene>
    <name evidence="2" type="ORF">AF91_05650</name>
</gene>
<keyword evidence="1" id="KW-0812">Transmembrane</keyword>
<dbReference type="Proteomes" id="UP000019441">
    <property type="component" value="Chromosome"/>
</dbReference>
<reference evidence="2 3" key="1">
    <citation type="journal article" date="2014" name="Genome Announc.">
        <title>Whole Genome Sequence of the Probiotic Strain Lactobacillus paracasei N1115, Isolated from Traditional Chinese Fermented Milk.</title>
        <authorList>
            <person name="Wang S."/>
            <person name="Zhu H."/>
            <person name="He F."/>
            <person name="Luo Y."/>
            <person name="Kang Z."/>
            <person name="Lu C."/>
            <person name="Feng L."/>
            <person name="Lu X."/>
            <person name="Xue Y."/>
            <person name="Wang H."/>
        </authorList>
    </citation>
    <scope>NUCLEOTIDE SEQUENCE [LARGE SCALE GENOMIC DNA]</scope>
    <source>
        <strain evidence="2 3">N1115</strain>
    </source>
</reference>
<dbReference type="KEGG" id="lpq:AF91_05650"/>
<evidence type="ECO:0000313" key="2">
    <source>
        <dbReference type="EMBL" id="AHJ32682.1"/>
    </source>
</evidence>